<dbReference type="RefSeq" id="XP_011129917.1">
    <property type="nucleotide sequence ID" value="XM_011131615.1"/>
</dbReference>
<keyword evidence="2" id="KW-0650">Protein phosphatase inhibitor</keyword>
<organism evidence="2 3">
    <name type="scientific">Gregarina niphandrodes</name>
    <name type="common">Septate eugregarine</name>
    <dbReference type="NCBI Taxonomy" id="110365"/>
    <lineage>
        <taxon>Eukaryota</taxon>
        <taxon>Sar</taxon>
        <taxon>Alveolata</taxon>
        <taxon>Apicomplexa</taxon>
        <taxon>Conoidasida</taxon>
        <taxon>Gregarinasina</taxon>
        <taxon>Eugregarinorida</taxon>
        <taxon>Gregarinidae</taxon>
        <taxon>Gregarina</taxon>
    </lineage>
</organism>
<feature type="compositionally biased region" description="Basic and acidic residues" evidence="1">
    <location>
        <begin position="25"/>
        <end position="39"/>
    </location>
</feature>
<feature type="compositionally biased region" description="Low complexity" evidence="1">
    <location>
        <begin position="86"/>
        <end position="106"/>
    </location>
</feature>
<name>A0A023B8W3_GRENI</name>
<evidence type="ECO:0000313" key="3">
    <source>
        <dbReference type="Proteomes" id="UP000019763"/>
    </source>
</evidence>
<dbReference type="PANTHER" id="PTHR12398">
    <property type="entry name" value="PROTEIN PHOSPHATASE INHIBITOR"/>
    <property type="match status" value="1"/>
</dbReference>
<evidence type="ECO:0000256" key="1">
    <source>
        <dbReference type="SAM" id="MobiDB-lite"/>
    </source>
</evidence>
<dbReference type="VEuPathDB" id="CryptoDB:GNI_055230"/>
<dbReference type="Gene3D" id="6.10.250.1050">
    <property type="match status" value="1"/>
</dbReference>
<dbReference type="InterPro" id="IPR007062">
    <property type="entry name" value="PPI-2"/>
</dbReference>
<feature type="region of interest" description="Disordered" evidence="1">
    <location>
        <begin position="1"/>
        <end position="167"/>
    </location>
</feature>
<feature type="compositionally biased region" description="Basic and acidic residues" evidence="1">
    <location>
        <begin position="46"/>
        <end position="59"/>
    </location>
</feature>
<dbReference type="Proteomes" id="UP000019763">
    <property type="component" value="Unassembled WGS sequence"/>
</dbReference>
<accession>A0A023B8W3</accession>
<dbReference type="GO" id="GO:0009966">
    <property type="term" value="P:regulation of signal transduction"/>
    <property type="evidence" value="ECO:0007669"/>
    <property type="project" value="InterPro"/>
</dbReference>
<gene>
    <name evidence="2" type="ORF">GNI_055230</name>
</gene>
<evidence type="ECO:0000313" key="2">
    <source>
        <dbReference type="EMBL" id="EZG70560.1"/>
    </source>
</evidence>
<proteinExistence type="predicted"/>
<reference evidence="2" key="1">
    <citation type="submission" date="2013-12" db="EMBL/GenBank/DDBJ databases">
        <authorList>
            <person name="Omoto C.K."/>
            <person name="Sibley D."/>
            <person name="Venepally P."/>
            <person name="Hadjithomas M."/>
            <person name="Karamycheva S."/>
            <person name="Brunk B."/>
            <person name="Roos D."/>
            <person name="Caler E."/>
            <person name="Lorenzi H."/>
        </authorList>
    </citation>
    <scope>NUCLEOTIDE SEQUENCE</scope>
</reference>
<keyword evidence="3" id="KW-1185">Reference proteome</keyword>
<dbReference type="Pfam" id="PF04979">
    <property type="entry name" value="IPP-2"/>
    <property type="match status" value="1"/>
</dbReference>
<dbReference type="GO" id="GO:0004864">
    <property type="term" value="F:protein phosphatase inhibitor activity"/>
    <property type="evidence" value="ECO:0007669"/>
    <property type="project" value="InterPro"/>
</dbReference>
<feature type="compositionally biased region" description="Basic and acidic residues" evidence="1">
    <location>
        <begin position="132"/>
        <end position="159"/>
    </location>
</feature>
<dbReference type="EMBL" id="AFNH02000420">
    <property type="protein sequence ID" value="EZG70560.1"/>
    <property type="molecule type" value="Genomic_DNA"/>
</dbReference>
<dbReference type="PANTHER" id="PTHR12398:SF20">
    <property type="entry name" value="PROTEIN PHOSPHATASE 1 REGULATORY INHIBITOR SUBUNIT 2"/>
    <property type="match status" value="1"/>
</dbReference>
<dbReference type="OrthoDB" id="551302at2759"/>
<dbReference type="AlphaFoldDB" id="A0A023B8W3"/>
<dbReference type="GeneID" id="22912039"/>
<feature type="compositionally biased region" description="Basic and acidic residues" evidence="1">
    <location>
        <begin position="1"/>
        <end position="16"/>
    </location>
</feature>
<sequence length="167" mass="18822">MQTDDTSRRTSQDNQRRTATKGGLKKGDSTKKKSFRWDEESIALQDLERGTRMKIDEPKTPYTGMAPDPVELLEPFSLDGPPPVNNPEQPSPVAQAADAQAAGPQALVSAEFSGEQQSLDFRNALTEAMEQAQKDESEGRSYWDDSTSEAHKKAFEEKRKQHYRMFR</sequence>
<comment type="caution">
    <text evidence="2">The sequence shown here is derived from an EMBL/GenBank/DDBJ whole genome shotgun (WGS) entry which is preliminary data.</text>
</comment>
<protein>
    <submittedName>
        <fullName evidence="2">Protein phosphatase inhibitor 2</fullName>
    </submittedName>
</protein>